<organism evidence="1 2">
    <name type="scientific">Isosphaera pallida (strain ATCC 43644 / DSM 9630 / IS1B)</name>
    <dbReference type="NCBI Taxonomy" id="575540"/>
    <lineage>
        <taxon>Bacteria</taxon>
        <taxon>Pseudomonadati</taxon>
        <taxon>Planctomycetota</taxon>
        <taxon>Planctomycetia</taxon>
        <taxon>Isosphaerales</taxon>
        <taxon>Isosphaeraceae</taxon>
        <taxon>Isosphaera</taxon>
    </lineage>
</organism>
<sequence length="112" mass="12107">MGNTTPGKALRTLQVLRQDLGKARKILAAVGSQPVHPSEAQRIFRVGWDALTRAHRELAALPAEAADEAVLLKLIALERYAAALAVRLRRLIRGEAVGSNSEPGDDLGEFDE</sequence>
<reference evidence="1 2" key="2">
    <citation type="journal article" date="2011" name="Stand. Genomic Sci.">
        <title>Complete genome sequence of Isosphaera pallida type strain (IS1B).</title>
        <authorList>
            <consortium name="US DOE Joint Genome Institute (JGI-PGF)"/>
            <person name="Goker M."/>
            <person name="Cleland D."/>
            <person name="Saunders E."/>
            <person name="Lapidus A."/>
            <person name="Nolan M."/>
            <person name="Lucas S."/>
            <person name="Hammon N."/>
            <person name="Deshpande S."/>
            <person name="Cheng J.F."/>
            <person name="Tapia R."/>
            <person name="Han C."/>
            <person name="Goodwin L."/>
            <person name="Pitluck S."/>
            <person name="Liolios K."/>
            <person name="Pagani I."/>
            <person name="Ivanova N."/>
            <person name="Mavromatis K."/>
            <person name="Pati A."/>
            <person name="Chen A."/>
            <person name="Palaniappan K."/>
            <person name="Land M."/>
            <person name="Hauser L."/>
            <person name="Chang Y.J."/>
            <person name="Jeffries C.D."/>
            <person name="Detter J.C."/>
            <person name="Beck B."/>
            <person name="Woyke T."/>
            <person name="Bristow J."/>
            <person name="Eisen J.A."/>
            <person name="Markowitz V."/>
            <person name="Hugenholtz P."/>
            <person name="Kyrpides N.C."/>
            <person name="Klenk H.P."/>
        </authorList>
    </citation>
    <scope>NUCLEOTIDE SEQUENCE [LARGE SCALE GENOMIC DNA]</scope>
    <source>
        <strain evidence="2">ATCC 43644 / DSM 9630 / IS1B</strain>
    </source>
</reference>
<reference key="1">
    <citation type="submission" date="2010-11" db="EMBL/GenBank/DDBJ databases">
        <title>The complete sequence of chromosome of Isophaera pallida ATCC 43644.</title>
        <authorList>
            <consortium name="US DOE Joint Genome Institute (JGI-PGF)"/>
            <person name="Lucas S."/>
            <person name="Copeland A."/>
            <person name="Lapidus A."/>
            <person name="Bruce D."/>
            <person name="Goodwin L."/>
            <person name="Pitluck S."/>
            <person name="Kyrpides N."/>
            <person name="Mavromatis K."/>
            <person name="Pagani I."/>
            <person name="Ivanova N."/>
            <person name="Saunders E."/>
            <person name="Brettin T."/>
            <person name="Detter J.C."/>
            <person name="Han C."/>
            <person name="Tapia R."/>
            <person name="Land M."/>
            <person name="Hauser L."/>
            <person name="Markowitz V."/>
            <person name="Cheng J.-F."/>
            <person name="Hugenholtz P."/>
            <person name="Woyke T."/>
            <person name="Wu D."/>
            <person name="Eisen J.A."/>
        </authorList>
    </citation>
    <scope>NUCLEOTIDE SEQUENCE</scope>
    <source>
        <strain>ATCC 43644</strain>
    </source>
</reference>
<dbReference type="InParanoid" id="E8R2P1"/>
<gene>
    <name evidence="1" type="ordered locus">Isop_1961</name>
</gene>
<evidence type="ECO:0000313" key="2">
    <source>
        <dbReference type="Proteomes" id="UP000008631"/>
    </source>
</evidence>
<name>E8R2P1_ISOPI</name>
<dbReference type="EMBL" id="CP002353">
    <property type="protein sequence ID" value="ADV62541.1"/>
    <property type="molecule type" value="Genomic_DNA"/>
</dbReference>
<evidence type="ECO:0000313" key="1">
    <source>
        <dbReference type="EMBL" id="ADV62541.1"/>
    </source>
</evidence>
<accession>E8R2P1</accession>
<dbReference type="AlphaFoldDB" id="E8R2P1"/>
<protein>
    <submittedName>
        <fullName evidence="1">Uncharacterized protein</fullName>
    </submittedName>
</protein>
<dbReference type="Proteomes" id="UP000008631">
    <property type="component" value="Chromosome"/>
</dbReference>
<dbReference type="HOGENOM" id="CLU_2142494_0_0_0"/>
<dbReference type="RefSeq" id="WP_013564829.1">
    <property type="nucleotide sequence ID" value="NC_014962.1"/>
</dbReference>
<keyword evidence="2" id="KW-1185">Reference proteome</keyword>
<dbReference type="eggNOG" id="ENOG502ZCRF">
    <property type="taxonomic scope" value="Bacteria"/>
</dbReference>
<dbReference type="KEGG" id="ipa:Isop_1961"/>
<proteinExistence type="predicted"/>
<dbReference type="STRING" id="575540.Isop_1961"/>